<sequence length="45" mass="5060">MTSPAVAAGGLGVYLAMKTSLFFAHFFQQSFFPNLNQKYYKKPVL</sequence>
<evidence type="ECO:0000313" key="4">
    <source>
        <dbReference type="Proteomes" id="UP000075517"/>
    </source>
</evidence>
<proteinExistence type="predicted"/>
<comment type="caution">
    <text evidence="2">The sequence shown here is derived from an EMBL/GenBank/DDBJ whole genome shotgun (WGS) entry which is preliminary data.</text>
</comment>
<evidence type="ECO:0000313" key="2">
    <source>
        <dbReference type="EMBL" id="KYD34505.1"/>
    </source>
</evidence>
<evidence type="ECO:0000313" key="3">
    <source>
        <dbReference type="Proteomes" id="UP000075424"/>
    </source>
</evidence>
<protein>
    <submittedName>
        <fullName evidence="2">Uncharacterized protein</fullName>
    </submittedName>
</protein>
<dbReference type="Proteomes" id="UP000075517">
    <property type="component" value="Unassembled WGS sequence"/>
</dbReference>
<name>A0A150NCU7_GEOSE</name>
<dbReference type="Proteomes" id="UP000075424">
    <property type="component" value="Unassembled WGS sequence"/>
</dbReference>
<reference evidence="3 4" key="1">
    <citation type="submission" date="2016-01" db="EMBL/GenBank/DDBJ databases">
        <title>Draft Genome Sequences of Seven Thermophilic Sporeformers Isolated from Foods.</title>
        <authorList>
            <person name="Berendsen E.M."/>
            <person name="Wells-Bennik M.H."/>
            <person name="Krawcyk A.O."/>
            <person name="De Jong A."/>
            <person name="Holsappel S."/>
            <person name="Eijlander R.T."/>
            <person name="Kuipers O.P."/>
        </authorList>
    </citation>
    <scope>NUCLEOTIDE SEQUENCE [LARGE SCALE GENOMIC DNA]</scope>
    <source>
        <strain evidence="1 3">B4109</strain>
        <strain evidence="2 4">B4114</strain>
    </source>
</reference>
<dbReference type="EMBL" id="LQYY01000047">
    <property type="protein sequence ID" value="KYD34505.1"/>
    <property type="molecule type" value="Genomic_DNA"/>
</dbReference>
<dbReference type="EMBL" id="LQYV01000125">
    <property type="protein sequence ID" value="KYD22343.1"/>
    <property type="molecule type" value="Genomic_DNA"/>
</dbReference>
<dbReference type="AlphaFoldDB" id="A0A150NCU7"/>
<evidence type="ECO:0000313" key="1">
    <source>
        <dbReference type="EMBL" id="KYD22343.1"/>
    </source>
</evidence>
<organism evidence="2 4">
    <name type="scientific">Geobacillus stearothermophilus</name>
    <name type="common">Bacillus stearothermophilus</name>
    <dbReference type="NCBI Taxonomy" id="1422"/>
    <lineage>
        <taxon>Bacteria</taxon>
        <taxon>Bacillati</taxon>
        <taxon>Bacillota</taxon>
        <taxon>Bacilli</taxon>
        <taxon>Bacillales</taxon>
        <taxon>Anoxybacillaceae</taxon>
        <taxon>Geobacillus</taxon>
    </lineage>
</organism>
<dbReference type="PATRIC" id="fig|1422.17.peg.2667"/>
<accession>A0A150NCU7</accession>
<gene>
    <name evidence="1" type="ORF">B4109_1262</name>
    <name evidence="2" type="ORF">B4114_1261</name>
</gene>